<gene>
    <name evidence="4" type="ORF">BBI01_07290</name>
</gene>
<dbReference type="Pfam" id="PF09851">
    <property type="entry name" value="SHOCT"/>
    <property type="match status" value="1"/>
</dbReference>
<feature type="domain" description="YokE-like PH" evidence="3">
    <location>
        <begin position="116"/>
        <end position="207"/>
    </location>
</feature>
<evidence type="ECO:0000259" key="3">
    <source>
        <dbReference type="Pfam" id="PF14470"/>
    </source>
</evidence>
<evidence type="ECO:0000256" key="1">
    <source>
        <dbReference type="SAM" id="Coils"/>
    </source>
</evidence>
<dbReference type="AlphaFoldDB" id="A0A1B8ZK19"/>
<evidence type="ECO:0000313" key="4">
    <source>
        <dbReference type="EMBL" id="OCA71952.1"/>
    </source>
</evidence>
<organism evidence="4 5">
    <name type="scientific">Chryseobacterium artocarpi</name>
    <dbReference type="NCBI Taxonomy" id="1414727"/>
    <lineage>
        <taxon>Bacteria</taxon>
        <taxon>Pseudomonadati</taxon>
        <taxon>Bacteroidota</taxon>
        <taxon>Flavobacteriia</taxon>
        <taxon>Flavobacteriales</taxon>
        <taxon>Weeksellaceae</taxon>
        <taxon>Chryseobacterium group</taxon>
        <taxon>Chryseobacterium</taxon>
    </lineage>
</organism>
<dbReference type="InterPro" id="IPR018649">
    <property type="entry name" value="SHOCT"/>
</dbReference>
<evidence type="ECO:0000259" key="2">
    <source>
        <dbReference type="Pfam" id="PF09851"/>
    </source>
</evidence>
<feature type="coiled-coil region" evidence="1">
    <location>
        <begin position="78"/>
        <end position="105"/>
    </location>
</feature>
<keyword evidence="5" id="KW-1185">Reference proteome</keyword>
<comment type="caution">
    <text evidence="4">The sequence shown here is derived from an EMBL/GenBank/DDBJ whole genome shotgun (WGS) entry which is preliminary data.</text>
</comment>
<reference evidence="4 5" key="1">
    <citation type="submission" date="2016-07" db="EMBL/GenBank/DDBJ databases">
        <authorList>
            <person name="Jeong J.-J."/>
            <person name="Kim D.W."/>
            <person name="Sang M.K."/>
            <person name="Choi I.-G."/>
            <person name="Kim K.D."/>
        </authorList>
    </citation>
    <scope>NUCLEOTIDE SEQUENCE [LARGE SCALE GENOMIC DNA]</scope>
    <source>
        <strain evidence="4 5">UTM-3</strain>
    </source>
</reference>
<dbReference type="InterPro" id="IPR039519">
    <property type="entry name" value="YokE-like_PH"/>
</dbReference>
<dbReference type="EMBL" id="MAYH01000023">
    <property type="protein sequence ID" value="OCA71952.1"/>
    <property type="molecule type" value="Genomic_DNA"/>
</dbReference>
<protein>
    <recommendedName>
        <fullName evidence="6">SHOCT domain-containing protein</fullName>
    </recommendedName>
</protein>
<name>A0A1B8ZK19_9FLAO</name>
<dbReference type="Proteomes" id="UP000092651">
    <property type="component" value="Unassembled WGS sequence"/>
</dbReference>
<dbReference type="Pfam" id="PF14470">
    <property type="entry name" value="bPH_3"/>
    <property type="match status" value="1"/>
</dbReference>
<accession>A0A1B8ZK19</accession>
<keyword evidence="1" id="KW-0175">Coiled coil</keyword>
<feature type="domain" description="SHOCT" evidence="2">
    <location>
        <begin position="237"/>
        <end position="264"/>
    </location>
</feature>
<proteinExistence type="predicted"/>
<evidence type="ECO:0000313" key="5">
    <source>
        <dbReference type="Proteomes" id="UP000092651"/>
    </source>
</evidence>
<evidence type="ECO:0008006" key="6">
    <source>
        <dbReference type="Google" id="ProtNLM"/>
    </source>
</evidence>
<sequence length="268" mass="30537">MDTLLGENKLSDGGILCNKCLDKISYINQEVLYNLSKFSIDDIVNIVENRRTEQNQPVILKDENLPMTVNAETEIVSKEVYKRRKRKIKNELENLNANLSAFTRGEIKELPNLIPEDEKMIGITDAQFKNTLDAGVLVATDKRLLSVSKSMFGSAKINDFPNDVIKSVSFVTDPRSPIIKVHLEERVVEFECYMDKEDAEKFYDIIRPIYNKPSVQQKAQPKQTATTNPIPSGEVFAQLEKLGKLRENGILTDAEFAEQKRKLLEQLE</sequence>